<feature type="transmembrane region" description="Helical" evidence="1">
    <location>
        <begin position="222"/>
        <end position="246"/>
    </location>
</feature>
<reference evidence="3 4" key="1">
    <citation type="submission" date="2019-11" db="EMBL/GenBank/DDBJ databases">
        <authorList>
            <person name="Li X."/>
        </authorList>
    </citation>
    <scope>NUCLEOTIDE SEQUENCE [LARGE SCALE GENOMIC DNA]</scope>
    <source>
        <strain evidence="3 4">L9</strain>
    </source>
</reference>
<feature type="transmembrane region" description="Helical" evidence="1">
    <location>
        <begin position="29"/>
        <end position="50"/>
    </location>
</feature>
<dbReference type="Proteomes" id="UP000469125">
    <property type="component" value="Unassembled WGS sequence"/>
</dbReference>
<evidence type="ECO:0000256" key="1">
    <source>
        <dbReference type="SAM" id="Phobius"/>
    </source>
</evidence>
<evidence type="ECO:0000313" key="3">
    <source>
        <dbReference type="EMBL" id="MUK88696.1"/>
    </source>
</evidence>
<keyword evidence="1" id="KW-1133">Transmembrane helix</keyword>
<evidence type="ECO:0000313" key="4">
    <source>
        <dbReference type="Proteomes" id="UP000469125"/>
    </source>
</evidence>
<dbReference type="EMBL" id="WOCA01000006">
    <property type="protein sequence ID" value="MUK88696.1"/>
    <property type="molecule type" value="Genomic_DNA"/>
</dbReference>
<dbReference type="AlphaFoldDB" id="A0A6N8FJ39"/>
<proteinExistence type="predicted"/>
<accession>A0A6N8FJ39</accession>
<dbReference type="InterPro" id="IPR057169">
    <property type="entry name" value="DUF7847"/>
</dbReference>
<keyword evidence="1" id="KW-0812">Transmembrane</keyword>
<protein>
    <recommendedName>
        <fullName evidence="2">DUF7847 domain-containing protein</fullName>
    </recommendedName>
</protein>
<organism evidence="3 4">
    <name type="scientific">Ornithinibacillus caprae</name>
    <dbReference type="NCBI Taxonomy" id="2678566"/>
    <lineage>
        <taxon>Bacteria</taxon>
        <taxon>Bacillati</taxon>
        <taxon>Bacillota</taxon>
        <taxon>Bacilli</taxon>
        <taxon>Bacillales</taxon>
        <taxon>Bacillaceae</taxon>
        <taxon>Ornithinibacillus</taxon>
    </lineage>
</organism>
<feature type="transmembrane region" description="Helical" evidence="1">
    <location>
        <begin position="86"/>
        <end position="107"/>
    </location>
</feature>
<dbReference type="Pfam" id="PF25231">
    <property type="entry name" value="DUF7847"/>
    <property type="match status" value="1"/>
</dbReference>
<keyword evidence="4" id="KW-1185">Reference proteome</keyword>
<evidence type="ECO:0000259" key="2">
    <source>
        <dbReference type="Pfam" id="PF25231"/>
    </source>
</evidence>
<gene>
    <name evidence="3" type="ORF">GMD78_09860</name>
</gene>
<keyword evidence="1" id="KW-0472">Membrane</keyword>
<feature type="transmembrane region" description="Helical" evidence="1">
    <location>
        <begin position="166"/>
        <end position="188"/>
    </location>
</feature>
<feature type="transmembrane region" description="Helical" evidence="1">
    <location>
        <begin position="252"/>
        <end position="274"/>
    </location>
</feature>
<dbReference type="RefSeq" id="WP_155668670.1">
    <property type="nucleotide sequence ID" value="NZ_WOCA01000006.1"/>
</dbReference>
<dbReference type="PANTHER" id="PTHR33133:SF1">
    <property type="entry name" value="EXPRESSED PROTEIN-RELATED"/>
    <property type="match status" value="1"/>
</dbReference>
<feature type="domain" description="DUF7847" evidence="2">
    <location>
        <begin position="81"/>
        <end position="272"/>
    </location>
</feature>
<feature type="transmembrane region" description="Helical" evidence="1">
    <location>
        <begin position="137"/>
        <end position="160"/>
    </location>
</feature>
<comment type="caution">
    <text evidence="3">The sequence shown here is derived from an EMBL/GenBank/DDBJ whole genome shotgun (WGS) entry which is preliminary data.</text>
</comment>
<name>A0A6N8FJ39_9BACI</name>
<dbReference type="PANTHER" id="PTHR33133">
    <property type="entry name" value="OS08G0107100 PROTEIN-RELATED"/>
    <property type="match status" value="1"/>
</dbReference>
<sequence length="298" mass="33346">MNDQFSKPKGFGEILDHTFRLCKNHFSKLFLIFLIVVGPLYLLEALSLFASGTSFFRQIGSGSTWFEQIMSGYDEALYNTSLGADLLISMAMLVLVPVAYAATLFAIQMIKNNEEFTVSTVIKQAFSRFWPILGSSLLFGLIAFILLFALFVFIFIPSIIGGVIDLGLGIIMAIILFLGLGLLIAWLLTRWSFYLSVTVLEHDAPGLPRSFRLTRKNSWRILGLYIVLGLITIVIGVAIEGIFTFILGNSVLFTIIVNLVSLFTSMIFAVAYAVMYFDLKTRQDGDDLQEMIDDYNNQ</sequence>